<name>A0A8H6ZCL8_9AGAR</name>
<gene>
    <name evidence="3" type="ORF">MSAN_00073900</name>
</gene>
<dbReference type="AlphaFoldDB" id="A0A8H6ZCL8"/>
<comment type="caution">
    <text evidence="3">The sequence shown here is derived from an EMBL/GenBank/DDBJ whole genome shotgun (WGS) entry which is preliminary data.</text>
</comment>
<feature type="domain" description="DUF7918" evidence="2">
    <location>
        <begin position="13"/>
        <end position="201"/>
    </location>
</feature>
<feature type="region of interest" description="Disordered" evidence="1">
    <location>
        <begin position="204"/>
        <end position="223"/>
    </location>
</feature>
<evidence type="ECO:0000256" key="1">
    <source>
        <dbReference type="SAM" id="MobiDB-lite"/>
    </source>
</evidence>
<evidence type="ECO:0000313" key="3">
    <source>
        <dbReference type="EMBL" id="KAF7376575.1"/>
    </source>
</evidence>
<proteinExistence type="predicted"/>
<dbReference type="Pfam" id="PF25534">
    <property type="entry name" value="DUF7918"/>
    <property type="match status" value="1"/>
</dbReference>
<dbReference type="Proteomes" id="UP000623467">
    <property type="component" value="Unassembled WGS sequence"/>
</dbReference>
<reference evidence="3" key="1">
    <citation type="submission" date="2020-05" db="EMBL/GenBank/DDBJ databases">
        <title>Mycena genomes resolve the evolution of fungal bioluminescence.</title>
        <authorList>
            <person name="Tsai I.J."/>
        </authorList>
    </citation>
    <scope>NUCLEOTIDE SEQUENCE</scope>
    <source>
        <strain evidence="3">160909Yilan</strain>
    </source>
</reference>
<evidence type="ECO:0000259" key="2">
    <source>
        <dbReference type="Pfam" id="PF25534"/>
    </source>
</evidence>
<evidence type="ECO:0000313" key="4">
    <source>
        <dbReference type="Proteomes" id="UP000623467"/>
    </source>
</evidence>
<protein>
    <recommendedName>
        <fullName evidence="2">DUF7918 domain-containing protein</fullName>
    </recommendedName>
</protein>
<keyword evidence="4" id="KW-1185">Reference proteome</keyword>
<dbReference type="OrthoDB" id="3364132at2759"/>
<accession>A0A8H6ZCL8</accession>
<dbReference type="EMBL" id="JACAZH010000001">
    <property type="protein sequence ID" value="KAF7376575.1"/>
    <property type="molecule type" value="Genomic_DNA"/>
</dbReference>
<sequence length="318" mass="35731">MPQSHGFSAWIAIDTEDTKLPEFGIELENDAVTCWIPCEVGKRFSVHWSNLNVPGMSGGRVLVDGHNCDGQILARKRRPTSTHMTGLNEPTTVRPFIFDSMEVTEENTVPDLDPDLGTIVLEIWKVEKNDAGPSNWTGVAAPAPKKILERSKKAVTQQIGFCDSIDRQSVKFVSCRWTERIVTFSFKYRPLDLLRANGIVPPLDKGKRKASPAMSDEDDSDADEALQLETRLSEIRAKQALKNSRKRKFKVEEVGLIDLTRPKKRFKFENDGQGSSLGEFKIKAEVKTELIDLTQPRKRIKRESGPLVSIQAEIIDLT</sequence>
<organism evidence="3 4">
    <name type="scientific">Mycena sanguinolenta</name>
    <dbReference type="NCBI Taxonomy" id="230812"/>
    <lineage>
        <taxon>Eukaryota</taxon>
        <taxon>Fungi</taxon>
        <taxon>Dikarya</taxon>
        <taxon>Basidiomycota</taxon>
        <taxon>Agaricomycotina</taxon>
        <taxon>Agaricomycetes</taxon>
        <taxon>Agaricomycetidae</taxon>
        <taxon>Agaricales</taxon>
        <taxon>Marasmiineae</taxon>
        <taxon>Mycenaceae</taxon>
        <taxon>Mycena</taxon>
    </lineage>
</organism>
<dbReference type="InterPro" id="IPR057678">
    <property type="entry name" value="DUF7918"/>
</dbReference>